<dbReference type="InterPro" id="IPR050776">
    <property type="entry name" value="Ank_Repeat/CDKN_Inhibitor"/>
</dbReference>
<dbReference type="SMART" id="SM00248">
    <property type="entry name" value="ANK"/>
    <property type="match status" value="4"/>
</dbReference>
<evidence type="ECO:0000256" key="1">
    <source>
        <dbReference type="ARBA" id="ARBA00022737"/>
    </source>
</evidence>
<dbReference type="PROSITE" id="PS50297">
    <property type="entry name" value="ANK_REP_REGION"/>
    <property type="match status" value="1"/>
</dbReference>
<proteinExistence type="predicted"/>
<evidence type="ECO:0000256" key="2">
    <source>
        <dbReference type="ARBA" id="ARBA00023043"/>
    </source>
</evidence>
<keyword evidence="1" id="KW-0677">Repeat</keyword>
<keyword evidence="5" id="KW-1185">Reference proteome</keyword>
<dbReference type="SUPFAM" id="SSF48403">
    <property type="entry name" value="Ankyrin repeat"/>
    <property type="match status" value="1"/>
</dbReference>
<feature type="repeat" description="ANK" evidence="3">
    <location>
        <begin position="186"/>
        <end position="218"/>
    </location>
</feature>
<evidence type="ECO:0008006" key="6">
    <source>
        <dbReference type="Google" id="ProtNLM"/>
    </source>
</evidence>
<dbReference type="InterPro" id="IPR036770">
    <property type="entry name" value="Ankyrin_rpt-contain_sf"/>
</dbReference>
<dbReference type="Gene3D" id="1.25.40.20">
    <property type="entry name" value="Ankyrin repeat-containing domain"/>
    <property type="match status" value="2"/>
</dbReference>
<accession>A0AAN9YXS3</accession>
<dbReference type="Proteomes" id="UP001378592">
    <property type="component" value="Unassembled WGS sequence"/>
</dbReference>
<keyword evidence="2 3" id="KW-0040">ANK repeat</keyword>
<evidence type="ECO:0000256" key="3">
    <source>
        <dbReference type="PROSITE-ProRule" id="PRU00023"/>
    </source>
</evidence>
<evidence type="ECO:0000313" key="5">
    <source>
        <dbReference type="Proteomes" id="UP001378592"/>
    </source>
</evidence>
<dbReference type="Pfam" id="PF12796">
    <property type="entry name" value="Ank_2"/>
    <property type="match status" value="2"/>
</dbReference>
<comment type="caution">
    <text evidence="4">The sequence shown here is derived from an EMBL/GenBank/DDBJ whole genome shotgun (WGS) entry which is preliminary data.</text>
</comment>
<dbReference type="PANTHER" id="PTHR24201">
    <property type="entry name" value="ANK_REP_REGION DOMAIN-CONTAINING PROTEIN"/>
    <property type="match status" value="1"/>
</dbReference>
<dbReference type="AlphaFoldDB" id="A0AAN9YXS3"/>
<name>A0AAN9YXS3_9ORTH</name>
<dbReference type="PROSITE" id="PS50088">
    <property type="entry name" value="ANK_REPEAT"/>
    <property type="match status" value="2"/>
</dbReference>
<dbReference type="EMBL" id="JAZDUA010000377">
    <property type="protein sequence ID" value="KAK7793507.1"/>
    <property type="molecule type" value="Genomic_DNA"/>
</dbReference>
<sequence length="253" mass="27126">MENLGWRERIRSWFVPRPPRAPSGRALLEAARKGDWRRVNGLLAVGTRPDAARTLREQTALWLAAQHGFKKVAESLLAAGADPGAHDDRGVTCLLQAAVGGHYAIIDLMAVARPEVFQTESAALALRRAVLLHYPETVRSLLRGGTPVDARPNGHSSTLFVAAMCDSACLAELLYAGADLDEVDEFGRTALHHAAAADEHSCIGLLLTAGADVSIRDQDGYIASDLAVTTFVRRWLLPLVPVNGEAVIPDAGD</sequence>
<feature type="repeat" description="ANK" evidence="3">
    <location>
        <begin position="56"/>
        <end position="88"/>
    </location>
</feature>
<organism evidence="4 5">
    <name type="scientific">Gryllus longicercus</name>
    <dbReference type="NCBI Taxonomy" id="2509291"/>
    <lineage>
        <taxon>Eukaryota</taxon>
        <taxon>Metazoa</taxon>
        <taxon>Ecdysozoa</taxon>
        <taxon>Arthropoda</taxon>
        <taxon>Hexapoda</taxon>
        <taxon>Insecta</taxon>
        <taxon>Pterygota</taxon>
        <taxon>Neoptera</taxon>
        <taxon>Polyneoptera</taxon>
        <taxon>Orthoptera</taxon>
        <taxon>Ensifera</taxon>
        <taxon>Gryllidea</taxon>
        <taxon>Grylloidea</taxon>
        <taxon>Gryllidae</taxon>
        <taxon>Gryllinae</taxon>
        <taxon>Gryllus</taxon>
    </lineage>
</organism>
<dbReference type="InterPro" id="IPR002110">
    <property type="entry name" value="Ankyrin_rpt"/>
</dbReference>
<gene>
    <name evidence="4" type="ORF">R5R35_001843</name>
</gene>
<evidence type="ECO:0000313" key="4">
    <source>
        <dbReference type="EMBL" id="KAK7793507.1"/>
    </source>
</evidence>
<protein>
    <recommendedName>
        <fullName evidence="6">Ankyrin repeat domain-containing protein</fullName>
    </recommendedName>
</protein>
<reference evidence="4 5" key="1">
    <citation type="submission" date="2024-03" db="EMBL/GenBank/DDBJ databases">
        <title>The genome assembly and annotation of the cricket Gryllus longicercus Weissman &amp; Gray.</title>
        <authorList>
            <person name="Szrajer S."/>
            <person name="Gray D."/>
            <person name="Ylla G."/>
        </authorList>
    </citation>
    <scope>NUCLEOTIDE SEQUENCE [LARGE SCALE GENOMIC DNA]</scope>
    <source>
        <strain evidence="4">DAG 2021-001</strain>
        <tissue evidence="4">Whole body minus gut</tissue>
    </source>
</reference>